<protein>
    <recommendedName>
        <fullName evidence="3">Sm domain-containing protein</fullName>
    </recommendedName>
</protein>
<dbReference type="Pfam" id="PF07145">
    <property type="entry name" value="PAM2"/>
    <property type="match status" value="1"/>
</dbReference>
<feature type="region of interest" description="Disordered" evidence="2">
    <location>
        <begin position="1"/>
        <end position="36"/>
    </location>
</feature>
<feature type="compositionally biased region" description="Low complexity" evidence="2">
    <location>
        <begin position="894"/>
        <end position="913"/>
    </location>
</feature>
<proteinExistence type="inferred from homology"/>
<feature type="compositionally biased region" description="Pro residues" evidence="2">
    <location>
        <begin position="368"/>
        <end position="381"/>
    </location>
</feature>
<feature type="domain" description="Sm" evidence="3">
    <location>
        <begin position="56"/>
        <end position="133"/>
    </location>
</feature>
<reference evidence="4" key="3">
    <citation type="submission" date="2025-09" db="UniProtKB">
        <authorList>
            <consortium name="Ensembl"/>
        </authorList>
    </citation>
    <scope>IDENTIFICATION</scope>
</reference>
<dbReference type="InterPro" id="IPR009604">
    <property type="entry name" value="LsmAD_domain"/>
</dbReference>
<dbReference type="AlphaFoldDB" id="A0A8C5N9I7"/>
<keyword evidence="5" id="KW-1185">Reference proteome</keyword>
<feature type="compositionally biased region" description="Gly residues" evidence="2">
    <location>
        <begin position="22"/>
        <end position="36"/>
    </location>
</feature>
<feature type="region of interest" description="Disordered" evidence="2">
    <location>
        <begin position="925"/>
        <end position="946"/>
    </location>
</feature>
<evidence type="ECO:0000313" key="4">
    <source>
        <dbReference type="Ensembl" id="ENSGWIP00000038965.1"/>
    </source>
</evidence>
<feature type="compositionally biased region" description="Pro residues" evidence="2">
    <location>
        <begin position="662"/>
        <end position="673"/>
    </location>
</feature>
<accession>A0A8C5N9I7</accession>
<dbReference type="PROSITE" id="PS52002">
    <property type="entry name" value="SM"/>
    <property type="match status" value="1"/>
</dbReference>
<feature type="compositionally biased region" description="Basic and acidic residues" evidence="2">
    <location>
        <begin position="157"/>
        <end position="172"/>
    </location>
</feature>
<dbReference type="GO" id="GO:0003729">
    <property type="term" value="F:mRNA binding"/>
    <property type="evidence" value="ECO:0007669"/>
    <property type="project" value="TreeGrafter"/>
</dbReference>
<dbReference type="PANTHER" id="PTHR12854:SF11">
    <property type="entry name" value="ATAXIN-2"/>
    <property type="match status" value="1"/>
</dbReference>
<reference evidence="4" key="2">
    <citation type="submission" date="2025-08" db="UniProtKB">
        <authorList>
            <consortium name="Ensembl"/>
        </authorList>
    </citation>
    <scope>IDENTIFICATION</scope>
</reference>
<dbReference type="SMART" id="SM01272">
    <property type="entry name" value="LsmAD"/>
    <property type="match status" value="1"/>
</dbReference>
<dbReference type="InterPro" id="IPR047575">
    <property type="entry name" value="Sm"/>
</dbReference>
<feature type="region of interest" description="Disordered" evidence="2">
    <location>
        <begin position="853"/>
        <end position="913"/>
    </location>
</feature>
<dbReference type="GO" id="GO:0034063">
    <property type="term" value="P:stress granule assembly"/>
    <property type="evidence" value="ECO:0007669"/>
    <property type="project" value="TreeGrafter"/>
</dbReference>
<evidence type="ECO:0000256" key="2">
    <source>
        <dbReference type="SAM" id="MobiDB-lite"/>
    </source>
</evidence>
<feature type="region of interest" description="Disordered" evidence="2">
    <location>
        <begin position="248"/>
        <end position="566"/>
    </location>
</feature>
<feature type="compositionally biased region" description="Low complexity" evidence="2">
    <location>
        <begin position="382"/>
        <end position="405"/>
    </location>
</feature>
<sequence>MKAGGNRSKPGGGNTAGAAASGAGGSGGGRQNLGRGRYGGKGPATVLFNGVYANTRMVHVLTSVVGSRCELKVKNGAVYEGVFKTYGPECDLVLDAAHRKSAEPNVGPRKEDIVESIVFKASDVVVVTFKDVDLNFARKDNFTDAAVGVRINGEHKEKDLEPWDGGETHNSDSLESLDTDVSNGWDPNDMFKYNEEKYGVLSTYDSSLSTYTVPLERDDSEEFLKREARAAQLAEEIEASSTYKARVALENDERTEEEKYTAVVRGEREPHTLSRENKYIPPGQRNREAMSWGSGRQNSPRLGQSSAGPSAPRQGPHDYSPSSGSDQRVVNGGSSHWPSSPCPSPAPRPPSRYPSGPSSLPPRATTPTRPPSRPPSRPSRPPSHSSHPSYSSPSSSFSHHGPTSPASTLPKRMSSEGPPRMSPKSQRTPRSHRVPPGRGSGVPPGVELISHNAAGDVPAALPTRSSSSGGTWSSVVIGGAHRPRSPRQNSVSGTSPTSSSLPSLQTGTTTETVTPTSAASPTAASPAPNLVGSSSADAKDCRVQETRQTSPTANKENIKPVDSSASIIRPVCKGPSSMAPDHRKQIDNLKKFSVDFRVRGEKGSSARVSERILKRIKVTILLIKTKKPIILNLFSCSQVKKSTLNPNANEFKPRFNAQPKPANTPTPPRPQGQPSPSIVVQQPQTVYGQTVCFPQMYPGVQSPAMYQVQMPHMTVGPSKQYRQVPNMPQQRSDPHHPQGTPTMMHPATAAGPPIVAQSPAYSAQYFTCSPQQFASQPLVQQMAHYQSQAQHVFSPVMQGGARMMAPPTHGQASLVSSSTSQYPEQTHTMYGTLMFHSSDMFWCVPVSPGPMPQQYPHPSATLHPHPQHPQPSATPTGQGQQGAPPQHGGPPNHPAASPVQHQQAAAAQALHMANQAPQQMYAALAHTPPSMTPGPNPQSPQASFPTAQQTVYIHPQQVQHGYNHNHMAHVQQAHMQSGLVQTHHPGNAHPPMMLMAAQGPPGGPQPQMGQTALNPIPVSSATHFSYLAHPQVQAHHQQQL</sequence>
<feature type="compositionally biased region" description="Low complexity" evidence="2">
    <location>
        <begin position="492"/>
        <end position="528"/>
    </location>
</feature>
<feature type="compositionally biased region" description="Polar residues" evidence="2">
    <location>
        <begin position="546"/>
        <end position="555"/>
    </location>
</feature>
<feature type="compositionally biased region" description="Low complexity" evidence="2">
    <location>
        <begin position="870"/>
        <end position="886"/>
    </location>
</feature>
<feature type="compositionally biased region" description="Low complexity" evidence="2">
    <location>
        <begin position="436"/>
        <end position="446"/>
    </location>
</feature>
<dbReference type="InterPro" id="IPR009818">
    <property type="entry name" value="PAM2_motif"/>
</dbReference>
<name>A0A8C5N9I7_GOUWI</name>
<reference evidence="4" key="1">
    <citation type="submission" date="2020-06" db="EMBL/GenBank/DDBJ databases">
        <authorList>
            <consortium name="Wellcome Sanger Institute Data Sharing"/>
        </authorList>
    </citation>
    <scope>NUCLEOTIDE SEQUENCE [LARGE SCALE GENOMIC DNA]</scope>
</reference>
<dbReference type="PANTHER" id="PTHR12854">
    <property type="entry name" value="ATAXIN 2-RELATED"/>
    <property type="match status" value="1"/>
</dbReference>
<dbReference type="Ensembl" id="ENSGWIT00000042389.1">
    <property type="protein sequence ID" value="ENSGWIP00000038965.1"/>
    <property type="gene ID" value="ENSGWIG00000019819.1"/>
</dbReference>
<dbReference type="Pfam" id="PF14438">
    <property type="entry name" value="SM-ATX"/>
    <property type="match status" value="1"/>
</dbReference>
<gene>
    <name evidence="4" type="primary">atxn2</name>
</gene>
<organism evidence="4 5">
    <name type="scientific">Gouania willdenowi</name>
    <name type="common">Blunt-snouted clingfish</name>
    <name type="synonym">Lepadogaster willdenowi</name>
    <dbReference type="NCBI Taxonomy" id="441366"/>
    <lineage>
        <taxon>Eukaryota</taxon>
        <taxon>Metazoa</taxon>
        <taxon>Chordata</taxon>
        <taxon>Craniata</taxon>
        <taxon>Vertebrata</taxon>
        <taxon>Euteleostomi</taxon>
        <taxon>Actinopterygii</taxon>
        <taxon>Neopterygii</taxon>
        <taxon>Teleostei</taxon>
        <taxon>Neoteleostei</taxon>
        <taxon>Acanthomorphata</taxon>
        <taxon>Ovalentaria</taxon>
        <taxon>Blenniimorphae</taxon>
        <taxon>Blenniiformes</taxon>
        <taxon>Gobiesocoidei</taxon>
        <taxon>Gobiesocidae</taxon>
        <taxon>Gobiesocinae</taxon>
        <taxon>Gouania</taxon>
    </lineage>
</organism>
<feature type="compositionally biased region" description="Pro residues" evidence="2">
    <location>
        <begin position="340"/>
        <end position="352"/>
    </location>
</feature>
<feature type="region of interest" description="Disordered" evidence="2">
    <location>
        <begin position="157"/>
        <end position="181"/>
    </location>
</feature>
<feature type="compositionally biased region" description="Low complexity" evidence="2">
    <location>
        <begin position="353"/>
        <end position="367"/>
    </location>
</feature>
<evidence type="ECO:0000259" key="3">
    <source>
        <dbReference type="PROSITE" id="PS52002"/>
    </source>
</evidence>
<dbReference type="InterPro" id="IPR025852">
    <property type="entry name" value="SM_dom_ATX"/>
</dbReference>
<evidence type="ECO:0000256" key="1">
    <source>
        <dbReference type="ARBA" id="ARBA00007503"/>
    </source>
</evidence>
<evidence type="ECO:0000313" key="5">
    <source>
        <dbReference type="Proteomes" id="UP000694680"/>
    </source>
</evidence>
<feature type="region of interest" description="Disordered" evidence="2">
    <location>
        <begin position="645"/>
        <end position="678"/>
    </location>
</feature>
<dbReference type="Proteomes" id="UP000694680">
    <property type="component" value="Chromosome 9"/>
</dbReference>
<dbReference type="InterPro" id="IPR045117">
    <property type="entry name" value="ATXN2-like"/>
</dbReference>
<dbReference type="GO" id="GO:0010494">
    <property type="term" value="C:cytoplasmic stress granule"/>
    <property type="evidence" value="ECO:0007669"/>
    <property type="project" value="TreeGrafter"/>
</dbReference>
<dbReference type="Pfam" id="PF06741">
    <property type="entry name" value="LsmAD"/>
    <property type="match status" value="1"/>
</dbReference>
<feature type="compositionally biased region" description="Polar residues" evidence="2">
    <location>
        <begin position="294"/>
        <end position="308"/>
    </location>
</feature>
<feature type="compositionally biased region" description="Low complexity" evidence="2">
    <location>
        <begin position="465"/>
        <end position="479"/>
    </location>
</feature>
<feature type="compositionally biased region" description="Basic and acidic residues" evidence="2">
    <location>
        <begin position="248"/>
        <end position="278"/>
    </location>
</feature>
<comment type="similarity">
    <text evidence="1">Belongs to the ataxin-2 family.</text>
</comment>